<evidence type="ECO:0000259" key="1">
    <source>
        <dbReference type="Pfam" id="PF03184"/>
    </source>
</evidence>
<sequence length="395" mass="45138">MPDETHPAAPQLIKRRIRPSISQKLNAVAVAERTTVREAASVLGYPEGYIRLWMANRAKLKGCRGVKATKRNTGNCGGKPIIPDPHGLVTHMKDLRRQEMAVTSSHMLQYLREDHLEWIEDYMQTRRKGYQSLLRLLQHFAERHGFSRQRICRQKKSQEELEATRIAFGKTFHDGHPGIDMDTLYNADETGMYYDMCPNSIWAVRGGGSYVANSERHSYRMTALLTVRGDGKKLPILFIIRGEPGGDIETKEFPDYPPEHFYAMQKKAWMNGTVWKYFLRDVLKSDIENPSVLLVDNFDSHVSEESEKIVGEELGSELCALPPNSTSHCQPLDVSLMGPFKQHLRDLWVLTKSTATTAKEKRLVMIHRAIKAWDMVTEDEVRASFVKALPRPMDN</sequence>
<evidence type="ECO:0000313" key="13">
    <source>
        <dbReference type="Proteomes" id="UP000283543"/>
    </source>
</evidence>
<accession>A0A397BU14</accession>
<evidence type="ECO:0000313" key="3">
    <source>
        <dbReference type="EMBL" id="RHY27376.1"/>
    </source>
</evidence>
<dbReference type="Pfam" id="PF03184">
    <property type="entry name" value="DDE_1"/>
    <property type="match status" value="1"/>
</dbReference>
<evidence type="ECO:0000313" key="5">
    <source>
        <dbReference type="EMBL" id="RHY44733.1"/>
    </source>
</evidence>
<protein>
    <recommendedName>
        <fullName evidence="1">DDE-1 domain-containing protein</fullName>
    </recommendedName>
</protein>
<dbReference type="VEuPathDB" id="FungiDB:H257_09828"/>
<dbReference type="EMBL" id="QUTD01006470">
    <property type="protein sequence ID" value="RHY55149.1"/>
    <property type="molecule type" value="Genomic_DNA"/>
</dbReference>
<evidence type="ECO:0000313" key="15">
    <source>
        <dbReference type="Proteomes" id="UP000285712"/>
    </source>
</evidence>
<dbReference type="EMBL" id="QUTC01012691">
    <property type="protein sequence ID" value="RHY35934.1"/>
    <property type="molecule type" value="Genomic_DNA"/>
</dbReference>
<dbReference type="AlphaFoldDB" id="A0A397BU14"/>
<organism evidence="3 11">
    <name type="scientific">Aphanomyces astaci</name>
    <name type="common">Crayfish plague agent</name>
    <dbReference type="NCBI Taxonomy" id="112090"/>
    <lineage>
        <taxon>Eukaryota</taxon>
        <taxon>Sar</taxon>
        <taxon>Stramenopiles</taxon>
        <taxon>Oomycota</taxon>
        <taxon>Saprolegniomycetes</taxon>
        <taxon>Saprolegniales</taxon>
        <taxon>Verrucalvaceae</taxon>
        <taxon>Aphanomyces</taxon>
    </lineage>
</organism>
<evidence type="ECO:0000313" key="12">
    <source>
        <dbReference type="Proteomes" id="UP000266643"/>
    </source>
</evidence>
<dbReference type="EMBL" id="QUTG01005152">
    <property type="protein sequence ID" value="RHY86234.1"/>
    <property type="molecule type" value="Genomic_DNA"/>
</dbReference>
<evidence type="ECO:0000313" key="8">
    <source>
        <dbReference type="EMBL" id="RHZ11616.1"/>
    </source>
</evidence>
<evidence type="ECO:0000313" key="6">
    <source>
        <dbReference type="EMBL" id="RHY55149.1"/>
    </source>
</evidence>
<dbReference type="Proteomes" id="UP000285712">
    <property type="component" value="Unassembled WGS sequence"/>
</dbReference>
<dbReference type="GO" id="GO:0005634">
    <property type="term" value="C:nucleus"/>
    <property type="evidence" value="ECO:0007669"/>
    <property type="project" value="TreeGrafter"/>
</dbReference>
<feature type="domain" description="DDE-1" evidence="1">
    <location>
        <begin position="220"/>
        <end position="385"/>
    </location>
</feature>
<dbReference type="Proteomes" id="UP000283543">
    <property type="component" value="Unassembled WGS sequence"/>
</dbReference>
<dbReference type="Proteomes" id="UP000265716">
    <property type="component" value="Unassembled WGS sequence"/>
</dbReference>
<name>A0A397BU14_APHAT</name>
<proteinExistence type="predicted"/>
<evidence type="ECO:0000313" key="2">
    <source>
        <dbReference type="EMBL" id="RHY08896.1"/>
    </source>
</evidence>
<dbReference type="InterPro" id="IPR050863">
    <property type="entry name" value="CenT-Element_Derived"/>
</dbReference>
<dbReference type="GO" id="GO:0003677">
    <property type="term" value="F:DNA binding"/>
    <property type="evidence" value="ECO:0007669"/>
    <property type="project" value="TreeGrafter"/>
</dbReference>
<dbReference type="EMBL" id="QUTB01007745">
    <property type="protein sequence ID" value="RHY44733.1"/>
    <property type="molecule type" value="Genomic_DNA"/>
</dbReference>
<dbReference type="Proteomes" id="UP000265427">
    <property type="component" value="Unassembled WGS sequence"/>
</dbReference>
<reference evidence="9 10" key="1">
    <citation type="submission" date="2018-08" db="EMBL/GenBank/DDBJ databases">
        <title>Aphanomyces genome sequencing and annotation.</title>
        <authorList>
            <person name="Minardi D."/>
            <person name="Oidtmann B."/>
            <person name="Van Der Giezen M."/>
            <person name="Studholme D.J."/>
        </authorList>
    </citation>
    <scope>NUCLEOTIDE SEQUENCE [LARGE SCALE GENOMIC DNA]</scope>
    <source>
        <strain evidence="6 12">D2</strain>
        <strain evidence="8 14">Da</strain>
        <strain evidence="2 9">Kv</strain>
        <strain evidence="4 10">SA</strain>
        <strain evidence="5 13">Si</strain>
        <strain evidence="7 15">Sv</strain>
        <strain evidence="3 11">Yx</strain>
    </source>
</reference>
<evidence type="ECO:0000313" key="11">
    <source>
        <dbReference type="Proteomes" id="UP000266239"/>
    </source>
</evidence>
<evidence type="ECO:0000313" key="14">
    <source>
        <dbReference type="Proteomes" id="UP000285430"/>
    </source>
</evidence>
<evidence type="ECO:0000313" key="10">
    <source>
        <dbReference type="Proteomes" id="UP000265716"/>
    </source>
</evidence>
<comment type="caution">
    <text evidence="3">The sequence shown here is derived from an EMBL/GenBank/DDBJ whole genome shotgun (WGS) entry which is preliminary data.</text>
</comment>
<evidence type="ECO:0000313" key="9">
    <source>
        <dbReference type="Proteomes" id="UP000265427"/>
    </source>
</evidence>
<dbReference type="EMBL" id="QUTA01002381">
    <property type="protein sequence ID" value="RHY27376.1"/>
    <property type="molecule type" value="Genomic_DNA"/>
</dbReference>
<dbReference type="Proteomes" id="UP000266643">
    <property type="component" value="Unassembled WGS sequence"/>
</dbReference>
<dbReference type="EMBL" id="QUSZ01005629">
    <property type="protein sequence ID" value="RHY08896.1"/>
    <property type="molecule type" value="Genomic_DNA"/>
</dbReference>
<evidence type="ECO:0000313" key="7">
    <source>
        <dbReference type="EMBL" id="RHY86234.1"/>
    </source>
</evidence>
<dbReference type="Proteomes" id="UP000285430">
    <property type="component" value="Unassembled WGS sequence"/>
</dbReference>
<gene>
    <name evidence="3" type="ORF">DYB25_012918</name>
    <name evidence="6" type="ORF">DYB30_009535</name>
    <name evidence="5" type="ORF">DYB34_012702</name>
    <name evidence="7" type="ORF">DYB35_006298</name>
    <name evidence="2" type="ORF">DYB36_010786</name>
    <name evidence="8" type="ORF">DYB37_011898</name>
    <name evidence="4" type="ORF">DYB38_011827</name>
</gene>
<dbReference type="Proteomes" id="UP000266239">
    <property type="component" value="Unassembled WGS sequence"/>
</dbReference>
<dbReference type="EMBL" id="QUTH01004916">
    <property type="protein sequence ID" value="RHZ11616.1"/>
    <property type="molecule type" value="Genomic_DNA"/>
</dbReference>
<dbReference type="PANTHER" id="PTHR19303">
    <property type="entry name" value="TRANSPOSON"/>
    <property type="match status" value="1"/>
</dbReference>
<dbReference type="PANTHER" id="PTHR19303:SF57">
    <property type="entry name" value="HTH CENPB-TYPE DOMAIN-CONTAINING PROTEIN"/>
    <property type="match status" value="1"/>
</dbReference>
<dbReference type="InterPro" id="IPR004875">
    <property type="entry name" value="DDE_SF_endonuclease_dom"/>
</dbReference>
<evidence type="ECO:0000313" key="4">
    <source>
        <dbReference type="EMBL" id="RHY35934.1"/>
    </source>
</evidence>